<gene>
    <name evidence="2" type="ORF">EUGRSUZ_C01456</name>
</gene>
<dbReference type="InParanoid" id="A0A059CPH2"/>
<evidence type="ECO:0000313" key="2">
    <source>
        <dbReference type="EMBL" id="KCW80124.1"/>
    </source>
</evidence>
<proteinExistence type="predicted"/>
<accession>A0A059CPH2</accession>
<organism evidence="2">
    <name type="scientific">Eucalyptus grandis</name>
    <name type="common">Flooded gum</name>
    <dbReference type="NCBI Taxonomy" id="71139"/>
    <lineage>
        <taxon>Eukaryota</taxon>
        <taxon>Viridiplantae</taxon>
        <taxon>Streptophyta</taxon>
        <taxon>Embryophyta</taxon>
        <taxon>Tracheophyta</taxon>
        <taxon>Spermatophyta</taxon>
        <taxon>Magnoliopsida</taxon>
        <taxon>eudicotyledons</taxon>
        <taxon>Gunneridae</taxon>
        <taxon>Pentapetalae</taxon>
        <taxon>rosids</taxon>
        <taxon>malvids</taxon>
        <taxon>Myrtales</taxon>
        <taxon>Myrtaceae</taxon>
        <taxon>Myrtoideae</taxon>
        <taxon>Eucalypteae</taxon>
        <taxon>Eucalyptus</taxon>
    </lineage>
</organism>
<dbReference type="PANTHER" id="PTHR10855">
    <property type="entry name" value="26S PROTEASOME NON-ATPASE REGULATORY SUBUNIT 12/COP9 SIGNALOSOME COMPLEX SUBUNIT 4"/>
    <property type="match status" value="1"/>
</dbReference>
<dbReference type="Pfam" id="PF18098">
    <property type="entry name" value="RPN5_C"/>
    <property type="match status" value="1"/>
</dbReference>
<sequence length="87" mass="10023">MEPEILMHFRNEAEKHLSKLVVSKSLVGKIDLPMGVVCFQMTQESNDTLNSWATDLEKLLDLIEESCHQIHKQTMVHMAALRAWRCS</sequence>
<dbReference type="InterPro" id="IPR040896">
    <property type="entry name" value="RPN5_C"/>
</dbReference>
<dbReference type="Gramene" id="KCW80124">
    <property type="protein sequence ID" value="KCW80124"/>
    <property type="gene ID" value="EUGRSUZ_C01456"/>
</dbReference>
<dbReference type="STRING" id="71139.A0A059CPH2"/>
<dbReference type="AlphaFoldDB" id="A0A059CPH2"/>
<protein>
    <recommendedName>
        <fullName evidence="1">26S proteasome regulatory subunit RPN5 C-terminal domain-containing protein</fullName>
    </recommendedName>
</protein>
<reference evidence="2" key="1">
    <citation type="submission" date="2013-07" db="EMBL/GenBank/DDBJ databases">
        <title>The genome of Eucalyptus grandis.</title>
        <authorList>
            <person name="Schmutz J."/>
            <person name="Hayes R."/>
            <person name="Myburg A."/>
            <person name="Tuskan G."/>
            <person name="Grattapaglia D."/>
            <person name="Rokhsar D.S."/>
        </authorList>
    </citation>
    <scope>NUCLEOTIDE SEQUENCE</scope>
    <source>
        <tissue evidence="2">Leaf extractions</tissue>
    </source>
</reference>
<dbReference type="EMBL" id="KK198755">
    <property type="protein sequence ID" value="KCW80124.1"/>
    <property type="molecule type" value="Genomic_DNA"/>
</dbReference>
<feature type="domain" description="26S proteasome regulatory subunit RPN5 C-terminal" evidence="1">
    <location>
        <begin position="46"/>
        <end position="77"/>
    </location>
</feature>
<name>A0A059CPH2_EUCGR</name>
<dbReference type="PANTHER" id="PTHR10855:SF1">
    <property type="entry name" value="26S PROTEASOME NON-ATPASE REGULATORY SUBUNIT 12"/>
    <property type="match status" value="1"/>
</dbReference>
<evidence type="ECO:0000259" key="1">
    <source>
        <dbReference type="Pfam" id="PF18098"/>
    </source>
</evidence>
<dbReference type="InterPro" id="IPR040134">
    <property type="entry name" value="PSMD12/CSN4"/>
</dbReference>